<evidence type="ECO:0000256" key="2">
    <source>
        <dbReference type="SAM" id="Phobius"/>
    </source>
</evidence>
<accession>A0AAV0AM30</accession>
<keyword evidence="4" id="KW-1185">Reference proteome</keyword>
<evidence type="ECO:0008006" key="5">
    <source>
        <dbReference type="Google" id="ProtNLM"/>
    </source>
</evidence>
<comment type="caution">
    <text evidence="3">The sequence shown here is derived from an EMBL/GenBank/DDBJ whole genome shotgun (WGS) entry which is preliminary data.</text>
</comment>
<evidence type="ECO:0000256" key="1">
    <source>
        <dbReference type="SAM" id="MobiDB-lite"/>
    </source>
</evidence>
<dbReference type="Proteomes" id="UP001153365">
    <property type="component" value="Unassembled WGS sequence"/>
</dbReference>
<reference evidence="3" key="1">
    <citation type="submission" date="2022-06" db="EMBL/GenBank/DDBJ databases">
        <authorList>
            <consortium name="SYNGENTA / RWTH Aachen University"/>
        </authorList>
    </citation>
    <scope>NUCLEOTIDE SEQUENCE</scope>
</reference>
<protein>
    <recommendedName>
        <fullName evidence="5">Secreted protein</fullName>
    </recommendedName>
</protein>
<evidence type="ECO:0000313" key="4">
    <source>
        <dbReference type="Proteomes" id="UP001153365"/>
    </source>
</evidence>
<proteinExistence type="predicted"/>
<keyword evidence="2" id="KW-1133">Transmembrane helix</keyword>
<sequence>MNRLYLLNNTFLSIVIQSLILSSIVVEYSSGIRIHDRDFLRSLSITNKLLSRRKISDQNSHPQVLEALHSLKGCPGEICGTLAGEAVSPLLAGANECAQQDMADKIITAAKTEIKDPEVSKKLISLAIEYRKVERNTFPDFSKQPNVDRNSLFCQKVPKNHELDGLIQAQSSTADPNLFFDPKSTSGSTTLTKGSDR</sequence>
<keyword evidence="2" id="KW-0812">Transmembrane</keyword>
<evidence type="ECO:0000313" key="3">
    <source>
        <dbReference type="EMBL" id="CAH7668602.1"/>
    </source>
</evidence>
<gene>
    <name evidence="3" type="ORF">PPACK8108_LOCUS3124</name>
</gene>
<feature type="transmembrane region" description="Helical" evidence="2">
    <location>
        <begin position="6"/>
        <end position="26"/>
    </location>
</feature>
<keyword evidence="2" id="KW-0472">Membrane</keyword>
<dbReference type="AlphaFoldDB" id="A0AAV0AM30"/>
<name>A0AAV0AM30_PHAPC</name>
<feature type="compositionally biased region" description="Low complexity" evidence="1">
    <location>
        <begin position="183"/>
        <end position="197"/>
    </location>
</feature>
<organism evidence="3 4">
    <name type="scientific">Phakopsora pachyrhizi</name>
    <name type="common">Asian soybean rust disease fungus</name>
    <dbReference type="NCBI Taxonomy" id="170000"/>
    <lineage>
        <taxon>Eukaryota</taxon>
        <taxon>Fungi</taxon>
        <taxon>Dikarya</taxon>
        <taxon>Basidiomycota</taxon>
        <taxon>Pucciniomycotina</taxon>
        <taxon>Pucciniomycetes</taxon>
        <taxon>Pucciniales</taxon>
        <taxon>Phakopsoraceae</taxon>
        <taxon>Phakopsora</taxon>
    </lineage>
</organism>
<feature type="region of interest" description="Disordered" evidence="1">
    <location>
        <begin position="174"/>
        <end position="197"/>
    </location>
</feature>
<dbReference type="EMBL" id="CALTRL010000550">
    <property type="protein sequence ID" value="CAH7668602.1"/>
    <property type="molecule type" value="Genomic_DNA"/>
</dbReference>